<evidence type="ECO:0000256" key="1">
    <source>
        <dbReference type="SAM" id="SignalP"/>
    </source>
</evidence>
<dbReference type="Proteomes" id="UP001501000">
    <property type="component" value="Unassembled WGS sequence"/>
</dbReference>
<evidence type="ECO:0008006" key="4">
    <source>
        <dbReference type="Google" id="ProtNLM"/>
    </source>
</evidence>
<dbReference type="EMBL" id="BAABAJ010000009">
    <property type="protein sequence ID" value="GAA3921514.1"/>
    <property type="molecule type" value="Genomic_DNA"/>
</dbReference>
<feature type="chain" id="PRO_5045352664" description="Lipoprotein" evidence="1">
    <location>
        <begin position="23"/>
        <end position="234"/>
    </location>
</feature>
<sequence>MRTRIRRGLTVVLAVSALSLTAACGGSADKGDNAGKGSGDKAAPSATPLTAAQMKAGALQLKDLPAGWKVSKAEDDKTVYKADKPECEAVATLLADEVAGATTGADVDYERGNSESLLSQQVMTFPGTGAADYVASLGTALGSCKGFTAEMEGVKMNIALEKLTAPQGAEKAEAFRLKMNIASLGVDLESNMLVASQGTGLTRFAHVPADASGHKDFDGFAKLAVDTFVKGATS</sequence>
<organism evidence="2 3">
    <name type="scientific">Streptomyces gulbargensis</name>
    <dbReference type="NCBI Taxonomy" id="364901"/>
    <lineage>
        <taxon>Bacteria</taxon>
        <taxon>Bacillati</taxon>
        <taxon>Actinomycetota</taxon>
        <taxon>Actinomycetes</taxon>
        <taxon>Kitasatosporales</taxon>
        <taxon>Streptomycetaceae</taxon>
        <taxon>Streptomyces</taxon>
    </lineage>
</organism>
<dbReference type="PROSITE" id="PS51257">
    <property type="entry name" value="PROKAR_LIPOPROTEIN"/>
    <property type="match status" value="1"/>
</dbReference>
<reference evidence="3" key="1">
    <citation type="journal article" date="2019" name="Int. J. Syst. Evol. Microbiol.">
        <title>The Global Catalogue of Microorganisms (GCM) 10K type strain sequencing project: providing services to taxonomists for standard genome sequencing and annotation.</title>
        <authorList>
            <consortium name="The Broad Institute Genomics Platform"/>
            <consortium name="The Broad Institute Genome Sequencing Center for Infectious Disease"/>
            <person name="Wu L."/>
            <person name="Ma J."/>
        </authorList>
    </citation>
    <scope>NUCLEOTIDE SEQUENCE [LARGE SCALE GENOMIC DNA]</scope>
    <source>
        <strain evidence="3">JCM 16956</strain>
    </source>
</reference>
<feature type="signal peptide" evidence="1">
    <location>
        <begin position="1"/>
        <end position="22"/>
    </location>
</feature>
<comment type="caution">
    <text evidence="2">The sequence shown here is derived from an EMBL/GenBank/DDBJ whole genome shotgun (WGS) entry which is preliminary data.</text>
</comment>
<evidence type="ECO:0000313" key="3">
    <source>
        <dbReference type="Proteomes" id="UP001501000"/>
    </source>
</evidence>
<dbReference type="RefSeq" id="WP_345283380.1">
    <property type="nucleotide sequence ID" value="NZ_BAABAJ010000009.1"/>
</dbReference>
<name>A0ABP7MI06_9ACTN</name>
<evidence type="ECO:0000313" key="2">
    <source>
        <dbReference type="EMBL" id="GAA3921514.1"/>
    </source>
</evidence>
<keyword evidence="3" id="KW-1185">Reference proteome</keyword>
<gene>
    <name evidence="2" type="ORF">GCM10022244_33450</name>
</gene>
<keyword evidence="1" id="KW-0732">Signal</keyword>
<accession>A0ABP7MI06</accession>
<proteinExistence type="predicted"/>
<protein>
    <recommendedName>
        <fullName evidence="4">Lipoprotein</fullName>
    </recommendedName>
</protein>